<comment type="caution">
    <text evidence="3">The sequence shown here is derived from an EMBL/GenBank/DDBJ whole genome shotgun (WGS) entry which is preliminary data.</text>
</comment>
<feature type="compositionally biased region" description="Acidic residues" evidence="1">
    <location>
        <begin position="38"/>
        <end position="49"/>
    </location>
</feature>
<evidence type="ECO:0000256" key="1">
    <source>
        <dbReference type="SAM" id="MobiDB-lite"/>
    </source>
</evidence>
<reference evidence="3 4" key="1">
    <citation type="journal article" date="2018" name="Front. Plant Sci.">
        <title>Red Clover (Trifolium pratense) and Zigzag Clover (T. medium) - A Picture of Genomic Similarities and Differences.</title>
        <authorList>
            <person name="Dluhosova J."/>
            <person name="Istvanek J."/>
            <person name="Nedelnik J."/>
            <person name="Repkova J."/>
        </authorList>
    </citation>
    <scope>NUCLEOTIDE SEQUENCE [LARGE SCALE GENOMIC DNA]</scope>
    <source>
        <strain evidence="4">cv. 10/8</strain>
        <tissue evidence="3">Leaf</tissue>
    </source>
</reference>
<organism evidence="3 4">
    <name type="scientific">Trifolium medium</name>
    <dbReference type="NCBI Taxonomy" id="97028"/>
    <lineage>
        <taxon>Eukaryota</taxon>
        <taxon>Viridiplantae</taxon>
        <taxon>Streptophyta</taxon>
        <taxon>Embryophyta</taxon>
        <taxon>Tracheophyta</taxon>
        <taxon>Spermatophyta</taxon>
        <taxon>Magnoliopsida</taxon>
        <taxon>eudicotyledons</taxon>
        <taxon>Gunneridae</taxon>
        <taxon>Pentapetalae</taxon>
        <taxon>rosids</taxon>
        <taxon>fabids</taxon>
        <taxon>Fabales</taxon>
        <taxon>Fabaceae</taxon>
        <taxon>Papilionoideae</taxon>
        <taxon>50 kb inversion clade</taxon>
        <taxon>NPAAA clade</taxon>
        <taxon>Hologalegina</taxon>
        <taxon>IRL clade</taxon>
        <taxon>Trifolieae</taxon>
        <taxon>Trifolium</taxon>
    </lineage>
</organism>
<dbReference type="AlphaFoldDB" id="A0A392LYI1"/>
<dbReference type="Pfam" id="PF12457">
    <property type="entry name" value="TIP_N"/>
    <property type="match status" value="1"/>
</dbReference>
<evidence type="ECO:0000313" key="4">
    <source>
        <dbReference type="Proteomes" id="UP000265520"/>
    </source>
</evidence>
<sequence>MENDFEGGDWVDGEFYYRKRKEKRHQTKDDVLYGVFADSEDDHDDDDDEYSSRKGRKYPDFSKKKQDFTKPMIFVAALNLMPNQDNVNENLKEKDENFGSDDDDNFLS</sequence>
<evidence type="ECO:0000313" key="3">
    <source>
        <dbReference type="EMBL" id="MCH80031.1"/>
    </source>
</evidence>
<evidence type="ECO:0000259" key="2">
    <source>
        <dbReference type="Pfam" id="PF12457"/>
    </source>
</evidence>
<feature type="region of interest" description="Disordered" evidence="1">
    <location>
        <begin position="86"/>
        <end position="108"/>
    </location>
</feature>
<name>A0A392LYI1_9FABA</name>
<feature type="compositionally biased region" description="Acidic residues" evidence="1">
    <location>
        <begin position="98"/>
        <end position="108"/>
    </location>
</feature>
<dbReference type="EMBL" id="LXQA010000610">
    <property type="protein sequence ID" value="MCH80031.1"/>
    <property type="molecule type" value="Genomic_DNA"/>
</dbReference>
<feature type="domain" description="Tuftelin interacting protein N-terminal" evidence="2">
    <location>
        <begin position="3"/>
        <end position="100"/>
    </location>
</feature>
<dbReference type="Proteomes" id="UP000265520">
    <property type="component" value="Unassembled WGS sequence"/>
</dbReference>
<proteinExistence type="predicted"/>
<keyword evidence="4" id="KW-1185">Reference proteome</keyword>
<accession>A0A392LYI1</accession>
<protein>
    <submittedName>
        <fullName evidence="3">Tuftelin-interacting protein 11-like</fullName>
    </submittedName>
</protein>
<feature type="region of interest" description="Disordered" evidence="1">
    <location>
        <begin position="34"/>
        <end position="63"/>
    </location>
</feature>
<dbReference type="InterPro" id="IPR022159">
    <property type="entry name" value="STIP/TFIP11_N"/>
</dbReference>
<gene>
    <name evidence="3" type="ORF">A2U01_0000793</name>
</gene>